<feature type="domain" description="Peptidase M16 N-terminal" evidence="9">
    <location>
        <begin position="32"/>
        <end position="158"/>
    </location>
</feature>
<dbReference type="PANTHER" id="PTHR43690">
    <property type="entry name" value="NARDILYSIN"/>
    <property type="match status" value="1"/>
</dbReference>
<evidence type="ECO:0000256" key="4">
    <source>
        <dbReference type="ARBA" id="ARBA00022723"/>
    </source>
</evidence>
<evidence type="ECO:0000256" key="8">
    <source>
        <dbReference type="RuleBase" id="RU004447"/>
    </source>
</evidence>
<dbReference type="InterPro" id="IPR007863">
    <property type="entry name" value="Peptidase_M16_C"/>
</dbReference>
<dbReference type="EMBL" id="BLZA01000053">
    <property type="protein sequence ID" value="GHJ89944.1"/>
    <property type="molecule type" value="Genomic_DNA"/>
</dbReference>
<dbReference type="GO" id="GO:0005739">
    <property type="term" value="C:mitochondrion"/>
    <property type="evidence" value="ECO:0007669"/>
    <property type="project" value="TreeGrafter"/>
</dbReference>
<dbReference type="Pfam" id="PF05193">
    <property type="entry name" value="Peptidase_M16_C"/>
    <property type="match status" value="1"/>
</dbReference>
<evidence type="ECO:0000256" key="6">
    <source>
        <dbReference type="ARBA" id="ARBA00022833"/>
    </source>
</evidence>
<dbReference type="Pfam" id="PF00675">
    <property type="entry name" value="Peptidase_M16"/>
    <property type="match status" value="1"/>
</dbReference>
<dbReference type="InterPro" id="IPR050626">
    <property type="entry name" value="Peptidase_M16"/>
</dbReference>
<keyword evidence="5" id="KW-0378">Hydrolase</keyword>
<dbReference type="GO" id="GO:0004222">
    <property type="term" value="F:metalloendopeptidase activity"/>
    <property type="evidence" value="ECO:0007669"/>
    <property type="project" value="InterPro"/>
</dbReference>
<organism evidence="13 14">
    <name type="scientific">Naganishia liquefaciens</name>
    <dbReference type="NCBI Taxonomy" id="104408"/>
    <lineage>
        <taxon>Eukaryota</taxon>
        <taxon>Fungi</taxon>
        <taxon>Dikarya</taxon>
        <taxon>Basidiomycota</taxon>
        <taxon>Agaricomycotina</taxon>
        <taxon>Tremellomycetes</taxon>
        <taxon>Filobasidiales</taxon>
        <taxon>Filobasidiaceae</taxon>
        <taxon>Naganishia</taxon>
    </lineage>
</organism>
<name>A0A8H3U184_9TREE</name>
<evidence type="ECO:0000259" key="11">
    <source>
        <dbReference type="Pfam" id="PF16187"/>
    </source>
</evidence>
<gene>
    <name evidence="13" type="ORF">NliqN6_6346</name>
</gene>
<keyword evidence="14" id="KW-1185">Reference proteome</keyword>
<dbReference type="OrthoDB" id="952271at2759"/>
<sequence length="1025" mass="116621">MTRLILPSRETRPHRWFTLRNGMECIVVCAEGQKAGAAMDVGVGHGEDDTEGQAHFCEHLLFLGTKKYPNENDYKSYLAAHGGTSGAYTGVCNTNFRFEVAPDALKGALDRFACFFSQPLFDASCVEREVNAVNSEHAKNLQSDIWRFFQLEKHLCAPGHPYTKFGTGTRETLWDGPRRHGRDPRLDLISWWEKQYCARRMKLVVLGQESLDTLECWVRERFEDVPVRTDGMRLTYSERVLEEEQTGNIIFTEPVMDVRGMEFTFPFPEQSHLYETKPGAYLIHFLGHGGLGSVLSYLKRRGWANSVRAGFQTGTSGFELFKITLDLTVDGLAHYQEVIAAVYRYINLLRNRSPEKYTFDEIKSLSKMEFRFHEPAQGSEYASEIAKHMQAPVPRETVISGRWLMERFDADAIVEALERLDIRKGNVAVTAKVMPSSVGPLDQFEPVYGTRYRKDQMPTEIIAALNGGSDQELFLPGPNWFIPGNFDVVQFEVDEPIARPTVLRDTTVSRLWHKRDDTFWVPKANVFIALQSPMLDASANKATTARLFFNLFLDSIAEELYDVERAGLQFSVENTPTAVVVKVMGYNDTLVVLLPRMLALLRRFEPPTERFESVRDQLAREWISTQSQEPFALAAYWAEYAISERQFSPLERLAELQRIHVIDVKNFAKEFFAAFAIETLVHGNIDSESAMDLQDTIERILNIESAIPSPRPVERSRILPRGTEHVWPIQVPNPNNVNSACEYYCQVGTSDDDNLRCRLALFAHIVDQPIFSRLRTQEQLGYSVWSGPRISAGNMGFHVLLQGEKSATFVETRIEACFDDLCRILNDMPDGEFEANLRGLIGKRRQKPKNLEEETLQYWRHMRDGDYDFERQSRDAAILEQISKQDVIDVFMTYLHPSSRSRRKLSVHLNSQYQGVKFDPQRAMPMIQAFFMKGIPVSQQKLMVLMTSQPGVSEIKMFATDCLADAPALSPQDRTVLEGMIGDLGSMVADDQETGAELRVTNKSISDIDAFKADLELSPPIRSRA</sequence>
<dbReference type="PROSITE" id="PS00143">
    <property type="entry name" value="INSULINASE"/>
    <property type="match status" value="1"/>
</dbReference>
<feature type="domain" description="Peptidase M16 C-terminal" evidence="10">
    <location>
        <begin position="187"/>
        <end position="364"/>
    </location>
</feature>
<dbReference type="SUPFAM" id="SSF63411">
    <property type="entry name" value="LuxS/MPP-like metallohydrolase"/>
    <property type="match status" value="4"/>
</dbReference>
<dbReference type="InterPro" id="IPR001431">
    <property type="entry name" value="Pept_M16_Zn_BS"/>
</dbReference>
<dbReference type="Pfam" id="PF22456">
    <property type="entry name" value="PqqF-like_C_4"/>
    <property type="match status" value="1"/>
</dbReference>
<evidence type="ECO:0000259" key="10">
    <source>
        <dbReference type="Pfam" id="PF05193"/>
    </source>
</evidence>
<evidence type="ECO:0000313" key="14">
    <source>
        <dbReference type="Proteomes" id="UP000620104"/>
    </source>
</evidence>
<keyword evidence="4" id="KW-0479">Metal-binding</keyword>
<evidence type="ECO:0000256" key="7">
    <source>
        <dbReference type="ARBA" id="ARBA00023049"/>
    </source>
</evidence>
<evidence type="ECO:0008006" key="15">
    <source>
        <dbReference type="Google" id="ProtNLM"/>
    </source>
</evidence>
<dbReference type="FunFam" id="3.30.830.10:FF:000005">
    <property type="entry name" value="nardilysin isoform X1"/>
    <property type="match status" value="1"/>
</dbReference>
<dbReference type="Gene3D" id="3.30.830.10">
    <property type="entry name" value="Metalloenzyme, LuxS/M16 peptidase-like"/>
    <property type="match status" value="4"/>
</dbReference>
<dbReference type="InterPro" id="IPR054734">
    <property type="entry name" value="PqqF-like_C_4"/>
</dbReference>
<dbReference type="Proteomes" id="UP000620104">
    <property type="component" value="Unassembled WGS sequence"/>
</dbReference>
<keyword evidence="3" id="KW-0645">Protease</keyword>
<dbReference type="Pfam" id="PF16187">
    <property type="entry name" value="Peptidase_M16_M"/>
    <property type="match status" value="1"/>
</dbReference>
<comment type="cofactor">
    <cofactor evidence="1">
        <name>Zn(2+)</name>
        <dbReference type="ChEBI" id="CHEBI:29105"/>
    </cofactor>
</comment>
<reference evidence="13" key="1">
    <citation type="submission" date="2020-07" db="EMBL/GenBank/DDBJ databases">
        <title>Draft Genome Sequence of a Deep-Sea Yeast, Naganishia (Cryptococcus) liquefaciens strain N6.</title>
        <authorList>
            <person name="Han Y.W."/>
            <person name="Kajitani R."/>
            <person name="Morimoto H."/>
            <person name="Parhat M."/>
            <person name="Tsubouchi H."/>
            <person name="Bakenova O."/>
            <person name="Ogata M."/>
            <person name="Argunhan B."/>
            <person name="Aoki R."/>
            <person name="Kajiwara S."/>
            <person name="Itoh T."/>
            <person name="Iwasaki H."/>
        </authorList>
    </citation>
    <scope>NUCLEOTIDE SEQUENCE</scope>
    <source>
        <strain evidence="13">N6</strain>
    </source>
</reference>
<evidence type="ECO:0000256" key="3">
    <source>
        <dbReference type="ARBA" id="ARBA00022670"/>
    </source>
</evidence>
<feature type="domain" description="Coenzyme PQQ synthesis protein F-like C-terminal lobe" evidence="12">
    <location>
        <begin position="761"/>
        <end position="859"/>
    </location>
</feature>
<proteinExistence type="inferred from homology"/>
<keyword evidence="6" id="KW-0862">Zinc</keyword>
<evidence type="ECO:0000259" key="9">
    <source>
        <dbReference type="Pfam" id="PF00675"/>
    </source>
</evidence>
<dbReference type="AlphaFoldDB" id="A0A8H3U184"/>
<dbReference type="InterPro" id="IPR011249">
    <property type="entry name" value="Metalloenz_LuxS/M16"/>
</dbReference>
<dbReference type="InterPro" id="IPR032632">
    <property type="entry name" value="Peptidase_M16_M"/>
</dbReference>
<dbReference type="PANTHER" id="PTHR43690:SF18">
    <property type="entry name" value="INSULIN-DEGRADING ENZYME-RELATED"/>
    <property type="match status" value="1"/>
</dbReference>
<evidence type="ECO:0000256" key="2">
    <source>
        <dbReference type="ARBA" id="ARBA00007261"/>
    </source>
</evidence>
<dbReference type="InterPro" id="IPR011765">
    <property type="entry name" value="Pept_M16_N"/>
</dbReference>
<evidence type="ECO:0000313" key="13">
    <source>
        <dbReference type="EMBL" id="GHJ89944.1"/>
    </source>
</evidence>
<comment type="caution">
    <text evidence="13">The sequence shown here is derived from an EMBL/GenBank/DDBJ whole genome shotgun (WGS) entry which is preliminary data.</text>
</comment>
<evidence type="ECO:0000259" key="12">
    <source>
        <dbReference type="Pfam" id="PF22456"/>
    </source>
</evidence>
<evidence type="ECO:0000256" key="5">
    <source>
        <dbReference type="ARBA" id="ARBA00022801"/>
    </source>
</evidence>
<evidence type="ECO:0000256" key="1">
    <source>
        <dbReference type="ARBA" id="ARBA00001947"/>
    </source>
</evidence>
<dbReference type="GO" id="GO:0043171">
    <property type="term" value="P:peptide catabolic process"/>
    <property type="evidence" value="ECO:0007669"/>
    <property type="project" value="TreeGrafter"/>
</dbReference>
<dbReference type="FunFam" id="3.30.830.10:FF:000012">
    <property type="entry name" value="Protease 3"/>
    <property type="match status" value="1"/>
</dbReference>
<dbReference type="GO" id="GO:0051603">
    <property type="term" value="P:proteolysis involved in protein catabolic process"/>
    <property type="evidence" value="ECO:0007669"/>
    <property type="project" value="TreeGrafter"/>
</dbReference>
<dbReference type="GO" id="GO:0005829">
    <property type="term" value="C:cytosol"/>
    <property type="evidence" value="ECO:0007669"/>
    <property type="project" value="TreeGrafter"/>
</dbReference>
<accession>A0A8H3U184</accession>
<keyword evidence="7" id="KW-0482">Metalloprotease</keyword>
<comment type="similarity">
    <text evidence="2 8">Belongs to the peptidase M16 family.</text>
</comment>
<feature type="domain" description="Peptidase M16 middle/third" evidence="11">
    <location>
        <begin position="370"/>
        <end position="655"/>
    </location>
</feature>
<protein>
    <recommendedName>
        <fullName evidence="15">Pitrilysin</fullName>
    </recommendedName>
</protein>
<dbReference type="GO" id="GO:0046872">
    <property type="term" value="F:metal ion binding"/>
    <property type="evidence" value="ECO:0007669"/>
    <property type="project" value="UniProtKB-KW"/>
</dbReference>